<keyword evidence="1" id="KW-0732">Signal</keyword>
<evidence type="ECO:0000256" key="1">
    <source>
        <dbReference type="SAM" id="SignalP"/>
    </source>
</evidence>
<proteinExistence type="predicted"/>
<dbReference type="AlphaFoldDB" id="A0A0E0ALI8"/>
<keyword evidence="3" id="KW-1185">Reference proteome</keyword>
<name>A0A0E0ALI8_9ORYZ</name>
<feature type="signal peptide" evidence="1">
    <location>
        <begin position="1"/>
        <end position="18"/>
    </location>
</feature>
<protein>
    <submittedName>
        <fullName evidence="2">Uncharacterized protein</fullName>
    </submittedName>
</protein>
<evidence type="ECO:0000313" key="2">
    <source>
        <dbReference type="EnsemblPlants" id="OGLUM07G18770.1"/>
    </source>
</evidence>
<sequence length="68" mass="7214">MPLASLFLDLLFLPLASAQLGRGQTTPRGSVQQQCIGEELVGWPRCAARGGAAWLEHAKEAGGRRGIV</sequence>
<dbReference type="EnsemblPlants" id="OGLUM07G18770.1">
    <property type="protein sequence ID" value="OGLUM07G18770.1"/>
    <property type="gene ID" value="OGLUM07G18770"/>
</dbReference>
<dbReference type="Gramene" id="OGLUM07G18770.1">
    <property type="protein sequence ID" value="OGLUM07G18770.1"/>
    <property type="gene ID" value="OGLUM07G18770"/>
</dbReference>
<organism evidence="2">
    <name type="scientific">Oryza glumipatula</name>
    <dbReference type="NCBI Taxonomy" id="40148"/>
    <lineage>
        <taxon>Eukaryota</taxon>
        <taxon>Viridiplantae</taxon>
        <taxon>Streptophyta</taxon>
        <taxon>Embryophyta</taxon>
        <taxon>Tracheophyta</taxon>
        <taxon>Spermatophyta</taxon>
        <taxon>Magnoliopsida</taxon>
        <taxon>Liliopsida</taxon>
        <taxon>Poales</taxon>
        <taxon>Poaceae</taxon>
        <taxon>BOP clade</taxon>
        <taxon>Oryzoideae</taxon>
        <taxon>Oryzeae</taxon>
        <taxon>Oryzinae</taxon>
        <taxon>Oryza</taxon>
    </lineage>
</organism>
<dbReference type="Proteomes" id="UP000026961">
    <property type="component" value="Chromosome 7"/>
</dbReference>
<evidence type="ECO:0000313" key="3">
    <source>
        <dbReference type="Proteomes" id="UP000026961"/>
    </source>
</evidence>
<accession>A0A0E0ALI8</accession>
<reference evidence="2" key="2">
    <citation type="submission" date="2018-05" db="EMBL/GenBank/DDBJ databases">
        <title>OgluRS3 (Oryza glumaepatula Reference Sequence Version 3).</title>
        <authorList>
            <person name="Zhang J."/>
            <person name="Kudrna D."/>
            <person name="Lee S."/>
            <person name="Talag J."/>
            <person name="Welchert J."/>
            <person name="Wing R.A."/>
        </authorList>
    </citation>
    <scope>NUCLEOTIDE SEQUENCE [LARGE SCALE GENOMIC DNA]</scope>
</reference>
<feature type="chain" id="PRO_5002354036" evidence="1">
    <location>
        <begin position="19"/>
        <end position="68"/>
    </location>
</feature>
<dbReference type="HOGENOM" id="CLU_2798097_0_0_1"/>
<reference evidence="2" key="1">
    <citation type="submission" date="2015-04" db="UniProtKB">
        <authorList>
            <consortium name="EnsemblPlants"/>
        </authorList>
    </citation>
    <scope>IDENTIFICATION</scope>
</reference>